<evidence type="ECO:0000313" key="9">
    <source>
        <dbReference type="EMBL" id="MFD0854152.1"/>
    </source>
</evidence>
<comment type="caution">
    <text evidence="9">The sequence shown here is derived from an EMBL/GenBank/DDBJ whole genome shotgun (WGS) entry which is preliminary data.</text>
</comment>
<comment type="catalytic activity">
    <reaction evidence="7">
        <text>a primary alcohol + NAD(+) = an aldehyde + NADH + H(+)</text>
        <dbReference type="Rhea" id="RHEA:10736"/>
        <dbReference type="ChEBI" id="CHEBI:15378"/>
        <dbReference type="ChEBI" id="CHEBI:15734"/>
        <dbReference type="ChEBI" id="CHEBI:17478"/>
        <dbReference type="ChEBI" id="CHEBI:57540"/>
        <dbReference type="ChEBI" id="CHEBI:57945"/>
        <dbReference type="EC" id="1.1.1.1"/>
    </reaction>
</comment>
<keyword evidence="10" id="KW-1185">Reference proteome</keyword>
<dbReference type="Proteomes" id="UP001597083">
    <property type="component" value="Unassembled WGS sequence"/>
</dbReference>
<evidence type="ECO:0000256" key="6">
    <source>
        <dbReference type="ARBA" id="ARBA00049164"/>
    </source>
</evidence>
<evidence type="ECO:0000256" key="1">
    <source>
        <dbReference type="ARBA" id="ARBA00001947"/>
    </source>
</evidence>
<comment type="catalytic activity">
    <reaction evidence="6">
        <text>a secondary alcohol + NAD(+) = a ketone + NADH + H(+)</text>
        <dbReference type="Rhea" id="RHEA:10740"/>
        <dbReference type="ChEBI" id="CHEBI:15378"/>
        <dbReference type="ChEBI" id="CHEBI:17087"/>
        <dbReference type="ChEBI" id="CHEBI:35681"/>
        <dbReference type="ChEBI" id="CHEBI:57540"/>
        <dbReference type="ChEBI" id="CHEBI:57945"/>
        <dbReference type="EC" id="1.1.1.1"/>
    </reaction>
</comment>
<dbReference type="Gene3D" id="3.90.180.10">
    <property type="entry name" value="Medium-chain alcohol dehydrogenases, catalytic domain"/>
    <property type="match status" value="1"/>
</dbReference>
<dbReference type="Pfam" id="PF08240">
    <property type="entry name" value="ADH_N"/>
    <property type="match status" value="1"/>
</dbReference>
<gene>
    <name evidence="9" type="ORF">ACFQ07_18085</name>
</gene>
<evidence type="ECO:0000256" key="2">
    <source>
        <dbReference type="ARBA" id="ARBA00013190"/>
    </source>
</evidence>
<dbReference type="InterPro" id="IPR011032">
    <property type="entry name" value="GroES-like_sf"/>
</dbReference>
<dbReference type="EC" id="1.1.1.1" evidence="2"/>
<keyword evidence="5" id="KW-0560">Oxidoreductase</keyword>
<name>A0ABW3CK71_9ACTN</name>
<comment type="cofactor">
    <cofactor evidence="1">
        <name>Zn(2+)</name>
        <dbReference type="ChEBI" id="CHEBI:29105"/>
    </cofactor>
</comment>
<reference evidence="10" key="1">
    <citation type="journal article" date="2019" name="Int. J. Syst. Evol. Microbiol.">
        <title>The Global Catalogue of Microorganisms (GCM) 10K type strain sequencing project: providing services to taxonomists for standard genome sequencing and annotation.</title>
        <authorList>
            <consortium name="The Broad Institute Genomics Platform"/>
            <consortium name="The Broad Institute Genome Sequencing Center for Infectious Disease"/>
            <person name="Wu L."/>
            <person name="Ma J."/>
        </authorList>
    </citation>
    <scope>NUCLEOTIDE SEQUENCE [LARGE SCALE GENOMIC DNA]</scope>
    <source>
        <strain evidence="10">JCM 31696</strain>
    </source>
</reference>
<feature type="non-terminal residue" evidence="9">
    <location>
        <position position="71"/>
    </location>
</feature>
<organism evidence="9 10">
    <name type="scientific">Actinomadura adrarensis</name>
    <dbReference type="NCBI Taxonomy" id="1819600"/>
    <lineage>
        <taxon>Bacteria</taxon>
        <taxon>Bacillati</taxon>
        <taxon>Actinomycetota</taxon>
        <taxon>Actinomycetes</taxon>
        <taxon>Streptosporangiales</taxon>
        <taxon>Thermomonosporaceae</taxon>
        <taxon>Actinomadura</taxon>
    </lineage>
</organism>
<evidence type="ECO:0000259" key="8">
    <source>
        <dbReference type="Pfam" id="PF08240"/>
    </source>
</evidence>
<evidence type="ECO:0000256" key="5">
    <source>
        <dbReference type="ARBA" id="ARBA00023002"/>
    </source>
</evidence>
<accession>A0ABW3CK71</accession>
<evidence type="ECO:0000256" key="7">
    <source>
        <dbReference type="ARBA" id="ARBA00049243"/>
    </source>
</evidence>
<dbReference type="PANTHER" id="PTHR42940:SF8">
    <property type="entry name" value="VACUOLAR PROTEIN SORTING-ASSOCIATED PROTEIN 11"/>
    <property type="match status" value="1"/>
</dbReference>
<proteinExistence type="predicted"/>
<protein>
    <recommendedName>
        <fullName evidence="2">alcohol dehydrogenase</fullName>
        <ecNumber evidence="2">1.1.1.1</ecNumber>
    </recommendedName>
</protein>
<sequence>MARAAVLRAVGDTELELRDDVSTVEPGPDQVRISIRATGVCHSDLSTMTGVLPATQPTVLGHEGAGVVAAV</sequence>
<feature type="domain" description="Alcohol dehydrogenase-like N-terminal" evidence="8">
    <location>
        <begin position="27"/>
        <end position="71"/>
    </location>
</feature>
<evidence type="ECO:0000256" key="4">
    <source>
        <dbReference type="ARBA" id="ARBA00022833"/>
    </source>
</evidence>
<evidence type="ECO:0000313" key="10">
    <source>
        <dbReference type="Proteomes" id="UP001597083"/>
    </source>
</evidence>
<dbReference type="EMBL" id="JBHTIR010002730">
    <property type="protein sequence ID" value="MFD0854152.1"/>
    <property type="molecule type" value="Genomic_DNA"/>
</dbReference>
<keyword evidence="4" id="KW-0862">Zinc</keyword>
<dbReference type="SUPFAM" id="SSF50129">
    <property type="entry name" value="GroES-like"/>
    <property type="match status" value="1"/>
</dbReference>
<dbReference type="PANTHER" id="PTHR42940">
    <property type="entry name" value="ALCOHOL DEHYDROGENASE 1-RELATED"/>
    <property type="match status" value="1"/>
</dbReference>
<evidence type="ECO:0000256" key="3">
    <source>
        <dbReference type="ARBA" id="ARBA00022723"/>
    </source>
</evidence>
<dbReference type="InterPro" id="IPR013154">
    <property type="entry name" value="ADH-like_N"/>
</dbReference>
<keyword evidence="3" id="KW-0479">Metal-binding</keyword>